<evidence type="ECO:0000313" key="3">
    <source>
        <dbReference type="Proteomes" id="UP000198836"/>
    </source>
</evidence>
<dbReference type="Proteomes" id="UP000198836">
    <property type="component" value="Unassembled WGS sequence"/>
</dbReference>
<sequence>MEIKGDLYKHFLETVRGLYEAELKREGSTPKPRKINYWLEVNGKKDFIIYNLNLGTGEIRHFYLQENKLEKNPNSVIEEREKVIIAVLNKIGYELSKETEEKIKFLPIKQKNKVEATELWEQFIVDRLRDSKISNNISAPKTLGIFNEINVVENESSLVNQFKKFIISFFGILEQGQFETSFSLWESRSKRTFWNNNLENYLSKFYPNDGYNNLHVFNVKDETDEYSKCHVLSARVYFSQVLQISQKELFKKIDWIAFDDPHRFLDEMELLYYPNNSLDIRGYSILCRIVDKYIPKSWLDVPANRKSKKKLLKELQEELLALEDVILEYSIEKLYHVIGHFYPVQNKWLLKKAIDKSKICEVLAEPFGNYIDEKFPSCG</sequence>
<dbReference type="RefSeq" id="WP_090985691.1">
    <property type="nucleotide sequence ID" value="NZ_FOJM01000014.1"/>
</dbReference>
<gene>
    <name evidence="2" type="ORF">SAMN04488511_11411</name>
</gene>
<dbReference type="STRING" id="332999.SAMN04488511_11411"/>
<protein>
    <submittedName>
        <fullName evidence="2">Uncharacterized protein</fullName>
    </submittedName>
</protein>
<evidence type="ECO:0000256" key="1">
    <source>
        <dbReference type="SAM" id="Coils"/>
    </source>
</evidence>
<name>A0A1I0TSW5_9SPHI</name>
<dbReference type="AlphaFoldDB" id="A0A1I0TSW5"/>
<accession>A0A1I0TSW5</accession>
<dbReference type="EMBL" id="FOJM01000014">
    <property type="protein sequence ID" value="SFA54787.1"/>
    <property type="molecule type" value="Genomic_DNA"/>
</dbReference>
<keyword evidence="1" id="KW-0175">Coiled coil</keyword>
<reference evidence="3" key="1">
    <citation type="submission" date="2016-10" db="EMBL/GenBank/DDBJ databases">
        <authorList>
            <person name="Varghese N."/>
            <person name="Submissions S."/>
        </authorList>
    </citation>
    <scope>NUCLEOTIDE SEQUENCE [LARGE SCALE GENOMIC DNA]</scope>
    <source>
        <strain evidence="3">DSM 18130</strain>
    </source>
</reference>
<evidence type="ECO:0000313" key="2">
    <source>
        <dbReference type="EMBL" id="SFA54787.1"/>
    </source>
</evidence>
<organism evidence="2 3">
    <name type="scientific">Pedobacter suwonensis</name>
    <dbReference type="NCBI Taxonomy" id="332999"/>
    <lineage>
        <taxon>Bacteria</taxon>
        <taxon>Pseudomonadati</taxon>
        <taxon>Bacteroidota</taxon>
        <taxon>Sphingobacteriia</taxon>
        <taxon>Sphingobacteriales</taxon>
        <taxon>Sphingobacteriaceae</taxon>
        <taxon>Pedobacter</taxon>
    </lineage>
</organism>
<feature type="coiled-coil region" evidence="1">
    <location>
        <begin position="305"/>
        <end position="332"/>
    </location>
</feature>
<keyword evidence="3" id="KW-1185">Reference proteome</keyword>
<proteinExistence type="predicted"/>